<feature type="transmembrane region" description="Helical" evidence="2">
    <location>
        <begin position="268"/>
        <end position="285"/>
    </location>
</feature>
<organism evidence="3 4">
    <name type="scientific">Kitasatospora cineracea</name>
    <dbReference type="NCBI Taxonomy" id="88074"/>
    <lineage>
        <taxon>Bacteria</taxon>
        <taxon>Bacillati</taxon>
        <taxon>Actinomycetota</taxon>
        <taxon>Actinomycetes</taxon>
        <taxon>Kitasatosporales</taxon>
        <taxon>Streptomycetaceae</taxon>
        <taxon>Kitasatospora</taxon>
    </lineage>
</organism>
<dbReference type="Proteomes" id="UP000267408">
    <property type="component" value="Unassembled WGS sequence"/>
</dbReference>
<dbReference type="AlphaFoldDB" id="A0A8G1XB50"/>
<feature type="transmembrane region" description="Helical" evidence="2">
    <location>
        <begin position="439"/>
        <end position="462"/>
    </location>
</feature>
<keyword evidence="3" id="KW-0808">Transferase</keyword>
<comment type="caution">
    <text evidence="3">The sequence shown here is derived from an EMBL/GenBank/DDBJ whole genome shotgun (WGS) entry which is preliminary data.</text>
</comment>
<feature type="transmembrane region" description="Helical" evidence="2">
    <location>
        <begin position="237"/>
        <end position="256"/>
    </location>
</feature>
<keyword evidence="2" id="KW-0472">Membrane</keyword>
<gene>
    <name evidence="3" type="ORF">EDD39_2068</name>
</gene>
<feature type="transmembrane region" description="Helical" evidence="2">
    <location>
        <begin position="168"/>
        <end position="191"/>
    </location>
</feature>
<keyword evidence="2" id="KW-0812">Transmembrane</keyword>
<name>A0A8G1XB50_9ACTN</name>
<feature type="transmembrane region" description="Helical" evidence="2">
    <location>
        <begin position="212"/>
        <end position="231"/>
    </location>
</feature>
<feature type="transmembrane region" description="Helical" evidence="2">
    <location>
        <begin position="383"/>
        <end position="401"/>
    </location>
</feature>
<dbReference type="OrthoDB" id="3663828at2"/>
<reference evidence="3 4" key="1">
    <citation type="submission" date="2018-11" db="EMBL/GenBank/DDBJ databases">
        <title>Sequencing the genomes of 1000 actinobacteria strains.</title>
        <authorList>
            <person name="Klenk H.-P."/>
        </authorList>
    </citation>
    <scope>NUCLEOTIDE SEQUENCE [LARGE SCALE GENOMIC DNA]</scope>
    <source>
        <strain evidence="3 4">DSM 44780</strain>
    </source>
</reference>
<evidence type="ECO:0000256" key="2">
    <source>
        <dbReference type="SAM" id="Phobius"/>
    </source>
</evidence>
<sequence length="589" mass="63485">MTDLTTEPAAPAAAAPGRDSRLGRIGDRLHDLKPWQLRSAEFVVSIGASLLFLRLCMHISVNPLQRVGQVSGLAKVQQYGALVGLPLLAVLLYTAYRGSLRRHQLVQRLVCAAVAGLATGAVAGGIAVALHGTPFGLGGQEGDPGNVMGMANNMMTGHKLLPGVYPPLFPAALAVVAKVFHHGVSGVGYAMKDLQLVVTAVAGPATYLAWRLLLRPFWAVLLAAPAAILFMDPIRPYSHITMLVMIPVLAGCLRELHRASTLSTRSLLLRAAGFGASFGILFLWYSGWFIWAAPGVMLLAVFLVPWRGGRARLRPALTYLGVTLLAAGVVGSPLLYQMVRLGATTKDRYAYVMTYIDPAYVMGWVSDREGHTNYHVYPQTGELAGQSAFTLLLLAAVGLALALGLRNVAVRTAAAALISSWLLRFWFASHMQHDQAVQLYPRTTWIIMYTLIILAVFGLMMASQRSVGWLRGVGEAVRPARAITPQAVARGVAGAVCALALFATMGASWSANRYMPTTEAGVEDMGLDALRAHHIKQQNGTCPKYAGGDCSDINMELAEYTFGPDDLRIFCGNADKEQWPLQCGRNRPW</sequence>
<accession>A0A8G1XB50</accession>
<keyword evidence="2" id="KW-1133">Transmembrane helix</keyword>
<evidence type="ECO:0000256" key="1">
    <source>
        <dbReference type="SAM" id="MobiDB-lite"/>
    </source>
</evidence>
<dbReference type="GO" id="GO:0016740">
    <property type="term" value="F:transferase activity"/>
    <property type="evidence" value="ECO:0007669"/>
    <property type="project" value="UniProtKB-KW"/>
</dbReference>
<feature type="transmembrane region" description="Helical" evidence="2">
    <location>
        <begin position="316"/>
        <end position="336"/>
    </location>
</feature>
<proteinExistence type="predicted"/>
<feature type="region of interest" description="Disordered" evidence="1">
    <location>
        <begin position="1"/>
        <end position="21"/>
    </location>
</feature>
<feature type="transmembrane region" description="Helical" evidence="2">
    <location>
        <begin position="76"/>
        <end position="96"/>
    </location>
</feature>
<dbReference type="EMBL" id="RJVJ01000001">
    <property type="protein sequence ID" value="ROR43895.1"/>
    <property type="molecule type" value="Genomic_DNA"/>
</dbReference>
<feature type="transmembrane region" description="Helical" evidence="2">
    <location>
        <begin position="108"/>
        <end position="130"/>
    </location>
</feature>
<dbReference type="RefSeq" id="WP_123555003.1">
    <property type="nucleotide sequence ID" value="NZ_RJVJ01000001.1"/>
</dbReference>
<protein>
    <submittedName>
        <fullName evidence="3">Galactan 5-O-arabinofuranosyltransferase</fullName>
    </submittedName>
</protein>
<feature type="transmembrane region" description="Helical" evidence="2">
    <location>
        <begin position="42"/>
        <end position="61"/>
    </location>
</feature>
<evidence type="ECO:0000313" key="3">
    <source>
        <dbReference type="EMBL" id="ROR43895.1"/>
    </source>
</evidence>
<feature type="transmembrane region" description="Helical" evidence="2">
    <location>
        <begin position="291"/>
        <end position="309"/>
    </location>
</feature>
<feature type="transmembrane region" description="Helical" evidence="2">
    <location>
        <begin position="487"/>
        <end position="509"/>
    </location>
</feature>
<evidence type="ECO:0000313" key="4">
    <source>
        <dbReference type="Proteomes" id="UP000267408"/>
    </source>
</evidence>